<dbReference type="Proteomes" id="UP000079169">
    <property type="component" value="Unplaced"/>
</dbReference>
<reference evidence="3" key="1">
    <citation type="submission" date="2025-08" db="UniProtKB">
        <authorList>
            <consortium name="RefSeq"/>
        </authorList>
    </citation>
    <scope>IDENTIFICATION</scope>
</reference>
<feature type="region of interest" description="Disordered" evidence="1">
    <location>
        <begin position="91"/>
        <end position="113"/>
    </location>
</feature>
<dbReference type="RefSeq" id="XP_026678892.1">
    <property type="nucleotide sequence ID" value="XM_026823091.1"/>
</dbReference>
<evidence type="ECO:0000313" key="2">
    <source>
        <dbReference type="Proteomes" id="UP000079169"/>
    </source>
</evidence>
<dbReference type="AlphaFoldDB" id="A0A3Q0IRJ8"/>
<dbReference type="GeneID" id="103508501"/>
<evidence type="ECO:0000313" key="3">
    <source>
        <dbReference type="RefSeq" id="XP_026678892.1"/>
    </source>
</evidence>
<name>A0A3Q0IRJ8_DIACI</name>
<keyword evidence="2" id="KW-1185">Reference proteome</keyword>
<gene>
    <name evidence="3" type="primary">LOC103508501</name>
</gene>
<dbReference type="PaxDb" id="121845-A0A3Q0IRJ8"/>
<dbReference type="KEGG" id="dci:103508501"/>
<organism evidence="2 3">
    <name type="scientific">Diaphorina citri</name>
    <name type="common">Asian citrus psyllid</name>
    <dbReference type="NCBI Taxonomy" id="121845"/>
    <lineage>
        <taxon>Eukaryota</taxon>
        <taxon>Metazoa</taxon>
        <taxon>Ecdysozoa</taxon>
        <taxon>Arthropoda</taxon>
        <taxon>Hexapoda</taxon>
        <taxon>Insecta</taxon>
        <taxon>Pterygota</taxon>
        <taxon>Neoptera</taxon>
        <taxon>Paraneoptera</taxon>
        <taxon>Hemiptera</taxon>
        <taxon>Sternorrhyncha</taxon>
        <taxon>Psylloidea</taxon>
        <taxon>Psyllidae</taxon>
        <taxon>Diaphorininae</taxon>
        <taxon>Diaphorina</taxon>
    </lineage>
</organism>
<accession>A0A3Q0IRJ8</accession>
<proteinExistence type="predicted"/>
<protein>
    <submittedName>
        <fullName evidence="3">Uncharacterized protein LOC103508501</fullName>
    </submittedName>
</protein>
<feature type="compositionally biased region" description="Polar residues" evidence="1">
    <location>
        <begin position="22"/>
        <end position="33"/>
    </location>
</feature>
<feature type="region of interest" description="Disordered" evidence="1">
    <location>
        <begin position="1"/>
        <end position="36"/>
    </location>
</feature>
<evidence type="ECO:0000256" key="1">
    <source>
        <dbReference type="SAM" id="MobiDB-lite"/>
    </source>
</evidence>
<sequence>MEQSLDEIIKSKHIKPPFRNRLGSQANKPQNPTRKPFMLKSANRIQQNVKKHIPDARQKIIAKTRSTVVDARSKITQKDARLKLNKVLQSNSSRVAKPKDLRGKLNSRARTSPIAPRPVGIIQRTVQSDLGYLGSQRQGPPTITVPIQRTIRNNFTPSYHSAGLRAPLLSHLDMEWTDLDAPVHVDPIVRPDPVLYHSSSSDLYYSPLDVFSTR</sequence>